<accession>A0ABV8GLI3</accession>
<feature type="region of interest" description="Disordered" evidence="3">
    <location>
        <begin position="1"/>
        <end position="55"/>
    </location>
</feature>
<evidence type="ECO:0000256" key="2">
    <source>
        <dbReference type="HAMAP-Rule" id="MF_00048"/>
    </source>
</evidence>
<dbReference type="PANTHER" id="PTHR34039">
    <property type="entry name" value="UPF0102 PROTEIN YRAN"/>
    <property type="match status" value="1"/>
</dbReference>
<dbReference type="Proteomes" id="UP001595851">
    <property type="component" value="Unassembled WGS sequence"/>
</dbReference>
<protein>
    <recommendedName>
        <fullName evidence="2">UPF0102 protein ACFOY2_37890</fullName>
    </recommendedName>
</protein>
<dbReference type="HAMAP" id="MF_00048">
    <property type="entry name" value="UPF0102"/>
    <property type="match status" value="1"/>
</dbReference>
<evidence type="ECO:0000256" key="3">
    <source>
        <dbReference type="SAM" id="MobiDB-lite"/>
    </source>
</evidence>
<dbReference type="InterPro" id="IPR011335">
    <property type="entry name" value="Restrct_endonuc-II-like"/>
</dbReference>
<dbReference type="RefSeq" id="WP_379532932.1">
    <property type="nucleotide sequence ID" value="NZ_JBHSBI010000025.1"/>
</dbReference>
<evidence type="ECO:0000313" key="5">
    <source>
        <dbReference type="Proteomes" id="UP001595851"/>
    </source>
</evidence>
<dbReference type="Gene3D" id="3.40.1350.10">
    <property type="match status" value="1"/>
</dbReference>
<feature type="compositionally biased region" description="Polar residues" evidence="3">
    <location>
        <begin position="1"/>
        <end position="14"/>
    </location>
</feature>
<evidence type="ECO:0000313" key="4">
    <source>
        <dbReference type="EMBL" id="MFC4013049.1"/>
    </source>
</evidence>
<sequence length="166" mass="17866">MAANSTTSNATPQSPARDKTTKNETATSNVRTPNNPKGPNGRPTAGKPSADKPLQLGKQGEQVAVTYLEAAGLKIIDRNWRCRHGEIDIIAEEGPTLVVVEVKTRSGRSHGTALESVSRAKLAKLRLLAARWLATQPRTFSTVRVDVIALERFAGDFAMSHVRGAI</sequence>
<keyword evidence="5" id="KW-1185">Reference proteome</keyword>
<dbReference type="PANTHER" id="PTHR34039:SF1">
    <property type="entry name" value="UPF0102 PROTEIN YRAN"/>
    <property type="match status" value="1"/>
</dbReference>
<organism evidence="4 5">
    <name type="scientific">Nonomuraea purpurea</name>
    <dbReference type="NCBI Taxonomy" id="1849276"/>
    <lineage>
        <taxon>Bacteria</taxon>
        <taxon>Bacillati</taxon>
        <taxon>Actinomycetota</taxon>
        <taxon>Actinomycetes</taxon>
        <taxon>Streptosporangiales</taxon>
        <taxon>Streptosporangiaceae</taxon>
        <taxon>Nonomuraea</taxon>
    </lineage>
</organism>
<comment type="caution">
    <text evidence="4">The sequence shown here is derived from an EMBL/GenBank/DDBJ whole genome shotgun (WGS) entry which is preliminary data.</text>
</comment>
<dbReference type="EMBL" id="JBHSBI010000025">
    <property type="protein sequence ID" value="MFC4013049.1"/>
    <property type="molecule type" value="Genomic_DNA"/>
</dbReference>
<dbReference type="NCBIfam" id="TIGR00252">
    <property type="entry name" value="YraN family protein"/>
    <property type="match status" value="1"/>
</dbReference>
<comment type="similarity">
    <text evidence="1 2">Belongs to the UPF0102 family.</text>
</comment>
<dbReference type="CDD" id="cd20736">
    <property type="entry name" value="PoNe_Nuclease"/>
    <property type="match status" value="1"/>
</dbReference>
<reference evidence="5" key="1">
    <citation type="journal article" date="2019" name="Int. J. Syst. Evol. Microbiol.">
        <title>The Global Catalogue of Microorganisms (GCM) 10K type strain sequencing project: providing services to taxonomists for standard genome sequencing and annotation.</title>
        <authorList>
            <consortium name="The Broad Institute Genomics Platform"/>
            <consortium name="The Broad Institute Genome Sequencing Center for Infectious Disease"/>
            <person name="Wu L."/>
            <person name="Ma J."/>
        </authorList>
    </citation>
    <scope>NUCLEOTIDE SEQUENCE [LARGE SCALE GENOMIC DNA]</scope>
    <source>
        <strain evidence="5">TBRC 1276</strain>
    </source>
</reference>
<dbReference type="InterPro" id="IPR011856">
    <property type="entry name" value="tRNA_endonuc-like_dom_sf"/>
</dbReference>
<feature type="compositionally biased region" description="Polar residues" evidence="3">
    <location>
        <begin position="23"/>
        <end position="37"/>
    </location>
</feature>
<name>A0ABV8GLI3_9ACTN</name>
<gene>
    <name evidence="4" type="ORF">ACFOY2_37890</name>
</gene>
<dbReference type="NCBIfam" id="NF009150">
    <property type="entry name" value="PRK12497.1-3"/>
    <property type="match status" value="1"/>
</dbReference>
<dbReference type="NCBIfam" id="NF009154">
    <property type="entry name" value="PRK12497.3-3"/>
    <property type="match status" value="1"/>
</dbReference>
<proteinExistence type="inferred from homology"/>
<dbReference type="InterPro" id="IPR003509">
    <property type="entry name" value="UPF0102_YraN-like"/>
</dbReference>
<dbReference type="Pfam" id="PF02021">
    <property type="entry name" value="UPF0102"/>
    <property type="match status" value="1"/>
</dbReference>
<dbReference type="SUPFAM" id="SSF52980">
    <property type="entry name" value="Restriction endonuclease-like"/>
    <property type="match status" value="1"/>
</dbReference>
<evidence type="ECO:0000256" key="1">
    <source>
        <dbReference type="ARBA" id="ARBA00006738"/>
    </source>
</evidence>